<feature type="transmembrane region" description="Helical" evidence="13">
    <location>
        <begin position="91"/>
        <end position="111"/>
    </location>
</feature>
<evidence type="ECO:0000256" key="8">
    <source>
        <dbReference type="ARBA" id="ARBA00022989"/>
    </source>
</evidence>
<sequence>MKDVMRLPPELQPTNRRVEAFSDAVFAIAVTIMVLEIRVPDTLAFASDMAALEDFATLLAIYVLSFVVVGILWANHHYLVFTLPTSDRATIWLNNHVLFWVTMVPVVARFFGQHPTSPRATAAYAYVIMMCTFALTLLRRHAARVTENEVHRALHHRVFRRAWVAMALYAAAIPIAFMNIRISWALLLILPALFFLPVIRLQAAKDEVHRAMEHSRP</sequence>
<dbReference type="Proteomes" id="UP000516105">
    <property type="component" value="Chromosome"/>
</dbReference>
<feature type="transmembrane region" description="Helical" evidence="13">
    <location>
        <begin position="59"/>
        <end position="79"/>
    </location>
</feature>
<dbReference type="PANTHER" id="PTHR31462">
    <property type="entry name" value="ENDOSOMAL/LYSOSOMAL POTASSIUM CHANNEL TMEM175"/>
    <property type="match status" value="1"/>
</dbReference>
<feature type="transmembrane region" description="Helical" evidence="13">
    <location>
        <begin position="158"/>
        <end position="178"/>
    </location>
</feature>
<dbReference type="PANTHER" id="PTHR31462:SF5">
    <property type="entry name" value="ENDOSOMAL_LYSOSOMAL PROTON CHANNEL TMEM175"/>
    <property type="match status" value="1"/>
</dbReference>
<reference evidence="14 15" key="1">
    <citation type="submission" date="2020-08" db="EMBL/GenBank/DDBJ databases">
        <title>Genome sequence of Sphingomonas sediminicola KACC 15039T.</title>
        <authorList>
            <person name="Hyun D.-W."/>
            <person name="Bae J.-W."/>
        </authorList>
    </citation>
    <scope>NUCLEOTIDE SEQUENCE [LARGE SCALE GENOMIC DNA]</scope>
    <source>
        <strain evidence="14 15">KACC 15039</strain>
    </source>
</reference>
<dbReference type="EMBL" id="CP060782">
    <property type="protein sequence ID" value="QNP45950.1"/>
    <property type="molecule type" value="Genomic_DNA"/>
</dbReference>
<evidence type="ECO:0000256" key="12">
    <source>
        <dbReference type="ARBA" id="ARBA00034430"/>
    </source>
</evidence>
<protein>
    <submittedName>
        <fullName evidence="14">DUF1211 domain-containing protein</fullName>
    </submittedName>
</protein>
<evidence type="ECO:0000256" key="10">
    <source>
        <dbReference type="ARBA" id="ARBA00023136"/>
    </source>
</evidence>
<evidence type="ECO:0000313" key="15">
    <source>
        <dbReference type="Proteomes" id="UP000516105"/>
    </source>
</evidence>
<feature type="transmembrane region" description="Helical" evidence="13">
    <location>
        <begin position="20"/>
        <end position="39"/>
    </location>
</feature>
<evidence type="ECO:0000313" key="14">
    <source>
        <dbReference type="EMBL" id="QNP45950.1"/>
    </source>
</evidence>
<feature type="transmembrane region" description="Helical" evidence="13">
    <location>
        <begin position="184"/>
        <end position="203"/>
    </location>
</feature>
<keyword evidence="3" id="KW-0813">Transport</keyword>
<keyword evidence="10 13" id="KW-0472">Membrane</keyword>
<comment type="catalytic activity">
    <reaction evidence="12">
        <text>K(+)(in) = K(+)(out)</text>
        <dbReference type="Rhea" id="RHEA:29463"/>
        <dbReference type="ChEBI" id="CHEBI:29103"/>
    </reaction>
</comment>
<feature type="transmembrane region" description="Helical" evidence="13">
    <location>
        <begin position="123"/>
        <end position="138"/>
    </location>
</feature>
<dbReference type="InterPro" id="IPR010617">
    <property type="entry name" value="TMEM175-like"/>
</dbReference>
<evidence type="ECO:0000256" key="4">
    <source>
        <dbReference type="ARBA" id="ARBA00022538"/>
    </source>
</evidence>
<keyword evidence="15" id="KW-1185">Reference proteome</keyword>
<comment type="subcellular location">
    <subcellularLocation>
        <location evidence="1">Membrane</location>
        <topology evidence="1">Multi-pass membrane protein</topology>
    </subcellularLocation>
</comment>
<gene>
    <name evidence="14" type="ORF">H9L14_01225</name>
</gene>
<evidence type="ECO:0000256" key="9">
    <source>
        <dbReference type="ARBA" id="ARBA00023065"/>
    </source>
</evidence>
<evidence type="ECO:0000256" key="5">
    <source>
        <dbReference type="ARBA" id="ARBA00022692"/>
    </source>
</evidence>
<proteinExistence type="inferred from homology"/>
<comment type="similarity">
    <text evidence="2">Belongs to the TMEM175 family.</text>
</comment>
<evidence type="ECO:0000256" key="3">
    <source>
        <dbReference type="ARBA" id="ARBA00022448"/>
    </source>
</evidence>
<keyword evidence="9" id="KW-0406">Ion transport</keyword>
<keyword evidence="5 13" id="KW-0812">Transmembrane</keyword>
<accession>A0ABX6T8I4</accession>
<keyword evidence="7" id="KW-0630">Potassium</keyword>
<organism evidence="14 15">
    <name type="scientific">Sphingomonas sediminicola</name>
    <dbReference type="NCBI Taxonomy" id="386874"/>
    <lineage>
        <taxon>Bacteria</taxon>
        <taxon>Pseudomonadati</taxon>
        <taxon>Pseudomonadota</taxon>
        <taxon>Alphaproteobacteria</taxon>
        <taxon>Sphingomonadales</taxon>
        <taxon>Sphingomonadaceae</taxon>
        <taxon>Sphingomonas</taxon>
    </lineage>
</organism>
<keyword evidence="6" id="KW-0631">Potassium channel</keyword>
<keyword evidence="8 13" id="KW-1133">Transmembrane helix</keyword>
<evidence type="ECO:0000256" key="2">
    <source>
        <dbReference type="ARBA" id="ARBA00006920"/>
    </source>
</evidence>
<evidence type="ECO:0000256" key="7">
    <source>
        <dbReference type="ARBA" id="ARBA00022958"/>
    </source>
</evidence>
<dbReference type="RefSeq" id="WP_187708903.1">
    <property type="nucleotide sequence ID" value="NZ_CP060782.1"/>
</dbReference>
<name>A0ABX6T8I4_9SPHN</name>
<evidence type="ECO:0000256" key="13">
    <source>
        <dbReference type="SAM" id="Phobius"/>
    </source>
</evidence>
<evidence type="ECO:0000256" key="1">
    <source>
        <dbReference type="ARBA" id="ARBA00004141"/>
    </source>
</evidence>
<dbReference type="Pfam" id="PF06736">
    <property type="entry name" value="TMEM175"/>
    <property type="match status" value="1"/>
</dbReference>
<evidence type="ECO:0000256" key="11">
    <source>
        <dbReference type="ARBA" id="ARBA00023303"/>
    </source>
</evidence>
<evidence type="ECO:0000256" key="6">
    <source>
        <dbReference type="ARBA" id="ARBA00022826"/>
    </source>
</evidence>
<keyword evidence="4" id="KW-0633">Potassium transport</keyword>
<keyword evidence="11" id="KW-0407">Ion channel</keyword>